<dbReference type="Gene3D" id="3.30.420.10">
    <property type="entry name" value="Ribonuclease H-like superfamily/Ribonuclease H"/>
    <property type="match status" value="1"/>
</dbReference>
<dbReference type="Proteomes" id="UP001459277">
    <property type="component" value="Unassembled WGS sequence"/>
</dbReference>
<accession>A0AAW2E3D7</accession>
<dbReference type="InterPro" id="IPR012337">
    <property type="entry name" value="RNaseH-like_sf"/>
</dbReference>
<dbReference type="GO" id="GO:0003676">
    <property type="term" value="F:nucleic acid binding"/>
    <property type="evidence" value="ECO:0007669"/>
    <property type="project" value="InterPro"/>
</dbReference>
<dbReference type="InterPro" id="IPR002156">
    <property type="entry name" value="RNaseH_domain"/>
</dbReference>
<dbReference type="SUPFAM" id="SSF53098">
    <property type="entry name" value="Ribonuclease H-like"/>
    <property type="match status" value="1"/>
</dbReference>
<reference evidence="3 4" key="1">
    <citation type="submission" date="2024-01" db="EMBL/GenBank/DDBJ databases">
        <title>A telomere-to-telomere, gap-free genome of sweet tea (Lithocarpus litseifolius).</title>
        <authorList>
            <person name="Zhou J."/>
        </authorList>
    </citation>
    <scope>NUCLEOTIDE SEQUENCE [LARGE SCALE GENOMIC DNA]</scope>
    <source>
        <strain evidence="3">Zhou-2022a</strain>
        <tissue evidence="3">Leaf</tissue>
    </source>
</reference>
<evidence type="ECO:0000259" key="2">
    <source>
        <dbReference type="Pfam" id="PF13966"/>
    </source>
</evidence>
<dbReference type="GO" id="GO:0004523">
    <property type="term" value="F:RNA-DNA hybrid ribonuclease activity"/>
    <property type="evidence" value="ECO:0007669"/>
    <property type="project" value="InterPro"/>
</dbReference>
<organism evidence="3 4">
    <name type="scientific">Lithocarpus litseifolius</name>
    <dbReference type="NCBI Taxonomy" id="425828"/>
    <lineage>
        <taxon>Eukaryota</taxon>
        <taxon>Viridiplantae</taxon>
        <taxon>Streptophyta</taxon>
        <taxon>Embryophyta</taxon>
        <taxon>Tracheophyta</taxon>
        <taxon>Spermatophyta</taxon>
        <taxon>Magnoliopsida</taxon>
        <taxon>eudicotyledons</taxon>
        <taxon>Gunneridae</taxon>
        <taxon>Pentapetalae</taxon>
        <taxon>rosids</taxon>
        <taxon>fabids</taxon>
        <taxon>Fagales</taxon>
        <taxon>Fagaceae</taxon>
        <taxon>Lithocarpus</taxon>
    </lineage>
</organism>
<sequence>MTLLWKLVWQLRCPNKVKNFIWRACKDILPTKTKLKDRKIPVEVECDICGNVETAGHVFWGYELAVTVWQMANLKAPCLTANLPNFLDLFWCVKKAKPSQDLETFASLAWSLWNNRNAVRHGEACRTALQIFETSRTFLNEFQNFCELPHPPQPHGPSLWRPPPFGWYKLMGALSKLLPYPLGALEIEAKVAEIGMTFAWELGLREIILEGDSQTVMAAITNHDPGPIQVHHLITRIKSWEPKFRAWKSSFTRKDGNKAAHHLAKYAKHISDCIIWVEDTPPIIASQILDDVSVLGFNPV</sequence>
<dbReference type="PANTHER" id="PTHR47074:SF48">
    <property type="entry name" value="POLYNUCLEOTIDYL TRANSFERASE, RIBONUCLEASE H-LIKE SUPERFAMILY PROTEIN"/>
    <property type="match status" value="1"/>
</dbReference>
<evidence type="ECO:0008006" key="5">
    <source>
        <dbReference type="Google" id="ProtNLM"/>
    </source>
</evidence>
<dbReference type="InterPro" id="IPR044730">
    <property type="entry name" value="RNase_H-like_dom_plant"/>
</dbReference>
<proteinExistence type="predicted"/>
<keyword evidence="4" id="KW-1185">Reference proteome</keyword>
<evidence type="ECO:0000313" key="4">
    <source>
        <dbReference type="Proteomes" id="UP001459277"/>
    </source>
</evidence>
<dbReference type="Pfam" id="PF13966">
    <property type="entry name" value="zf-RVT"/>
    <property type="match status" value="1"/>
</dbReference>
<feature type="domain" description="RNase H type-1" evidence="1">
    <location>
        <begin position="187"/>
        <end position="267"/>
    </location>
</feature>
<protein>
    <recommendedName>
        <fullName evidence="5">RNase H type-1 domain-containing protein</fullName>
    </recommendedName>
</protein>
<dbReference type="InterPro" id="IPR052929">
    <property type="entry name" value="RNase_H-like_EbsB-rel"/>
</dbReference>
<dbReference type="AlphaFoldDB" id="A0AAW2E3D7"/>
<dbReference type="CDD" id="cd06222">
    <property type="entry name" value="RNase_H_like"/>
    <property type="match status" value="1"/>
</dbReference>
<comment type="caution">
    <text evidence="3">The sequence shown here is derived from an EMBL/GenBank/DDBJ whole genome shotgun (WGS) entry which is preliminary data.</text>
</comment>
<dbReference type="InterPro" id="IPR026960">
    <property type="entry name" value="RVT-Znf"/>
</dbReference>
<name>A0AAW2E3D7_9ROSI</name>
<gene>
    <name evidence="3" type="ORF">SO802_003144</name>
</gene>
<dbReference type="Pfam" id="PF13456">
    <property type="entry name" value="RVT_3"/>
    <property type="match status" value="1"/>
</dbReference>
<dbReference type="EMBL" id="JAZDWU010000001">
    <property type="protein sequence ID" value="KAL0016075.1"/>
    <property type="molecule type" value="Genomic_DNA"/>
</dbReference>
<dbReference type="PANTHER" id="PTHR47074">
    <property type="entry name" value="BNAC02G40300D PROTEIN"/>
    <property type="match status" value="1"/>
</dbReference>
<evidence type="ECO:0000313" key="3">
    <source>
        <dbReference type="EMBL" id="KAL0016075.1"/>
    </source>
</evidence>
<feature type="domain" description="Reverse transcriptase zinc-binding" evidence="2">
    <location>
        <begin position="4"/>
        <end position="69"/>
    </location>
</feature>
<evidence type="ECO:0000259" key="1">
    <source>
        <dbReference type="Pfam" id="PF13456"/>
    </source>
</evidence>
<dbReference type="InterPro" id="IPR036397">
    <property type="entry name" value="RNaseH_sf"/>
</dbReference>